<reference evidence="1 2" key="1">
    <citation type="submission" date="2019-06" db="EMBL/GenBank/DDBJ databases">
        <title>Draft genome sequence of Miniimonas arenae KCTC 19750T isolated from sea sand.</title>
        <authorList>
            <person name="Park S.-J."/>
        </authorList>
    </citation>
    <scope>NUCLEOTIDE SEQUENCE [LARGE SCALE GENOMIC DNA]</scope>
    <source>
        <strain evidence="1 2">KCTC 19750</strain>
    </source>
</reference>
<keyword evidence="2" id="KW-1185">Reference proteome</keyword>
<sequence length="274" mass="26455">MRRIIAVVNGAAWVRGGLAELRRDPRPELERTNFRGRTVSLGGGVAAAVGTLAGTLSAGGRDATAGVVAVLPAAALGAWDDLGEAPEDRATKGLRGHLRALREGRLTTGAAKLAGITTAGLAAGAILAAGRGRLAGTGLLDAVTSGALVAGTANLVNLLDLRPGRALKVTAIVAAPLAVVGGPGSAVAAGVAGAAGGALPSDLAETTMLGDTGANALGAALGVALAAHPLPAVRLGALAVVVAGTLASEKVSFSAVIERTPALRALDGAGRLGA</sequence>
<evidence type="ECO:0008006" key="3">
    <source>
        <dbReference type="Google" id="ProtNLM"/>
    </source>
</evidence>
<evidence type="ECO:0000313" key="2">
    <source>
        <dbReference type="Proteomes" id="UP000313849"/>
    </source>
</evidence>
<organism evidence="1 2">
    <name type="scientific">Miniimonas arenae</name>
    <dbReference type="NCBI Taxonomy" id="676201"/>
    <lineage>
        <taxon>Bacteria</taxon>
        <taxon>Bacillati</taxon>
        <taxon>Actinomycetota</taxon>
        <taxon>Actinomycetes</taxon>
        <taxon>Micrococcales</taxon>
        <taxon>Beutenbergiaceae</taxon>
        <taxon>Miniimonas</taxon>
    </lineage>
</organism>
<name>A0A5C5BF36_9MICO</name>
<evidence type="ECO:0000313" key="1">
    <source>
        <dbReference type="EMBL" id="TNU76335.1"/>
    </source>
</evidence>
<proteinExistence type="predicted"/>
<accession>A0A5C5BF36</accession>
<dbReference type="Proteomes" id="UP000313849">
    <property type="component" value="Unassembled WGS sequence"/>
</dbReference>
<protein>
    <recommendedName>
        <fullName evidence="3">Glycosyl transferase family 4</fullName>
    </recommendedName>
</protein>
<dbReference type="EMBL" id="VENP01000008">
    <property type="protein sequence ID" value="TNU76335.1"/>
    <property type="molecule type" value="Genomic_DNA"/>
</dbReference>
<comment type="caution">
    <text evidence="1">The sequence shown here is derived from an EMBL/GenBank/DDBJ whole genome shotgun (WGS) entry which is preliminary data.</text>
</comment>
<dbReference type="OrthoDB" id="2679245at2"/>
<dbReference type="RefSeq" id="WP_139986168.1">
    <property type="nucleotide sequence ID" value="NZ_VENP01000008.1"/>
</dbReference>
<gene>
    <name evidence="1" type="ORF">FH969_03600</name>
</gene>
<dbReference type="AlphaFoldDB" id="A0A5C5BF36"/>